<dbReference type="AlphaFoldDB" id="A0A8B4HB20"/>
<dbReference type="EMBL" id="UARK01000036">
    <property type="protein sequence ID" value="SPW34420.1"/>
    <property type="molecule type" value="Genomic_DNA"/>
</dbReference>
<evidence type="ECO:0000313" key="1">
    <source>
        <dbReference type="EMBL" id="SPW34420.1"/>
    </source>
</evidence>
<evidence type="ECO:0000313" key="2">
    <source>
        <dbReference type="Proteomes" id="UP000249886"/>
    </source>
</evidence>
<accession>A0A8B4HB20</accession>
<gene>
    <name evidence="1" type="ORF">NCTC10254_02578</name>
</gene>
<name>A0A8B4HB20_9CORY</name>
<comment type="caution">
    <text evidence="1">The sequence shown here is derived from an EMBL/GenBank/DDBJ whole genome shotgun (WGS) entry which is preliminary data.</text>
</comment>
<dbReference type="Proteomes" id="UP000249886">
    <property type="component" value="Unassembled WGS sequence"/>
</dbReference>
<reference evidence="1 2" key="1">
    <citation type="submission" date="2018-06" db="EMBL/GenBank/DDBJ databases">
        <authorList>
            <consortium name="Pathogen Informatics"/>
            <person name="Doyle S."/>
        </authorList>
    </citation>
    <scope>NUCLEOTIDE SEQUENCE [LARGE SCALE GENOMIC DNA]</scope>
    <source>
        <strain evidence="1 2">NCTC10254</strain>
    </source>
</reference>
<sequence>MPHLYRPHEKTAPLTKGTTRWWYTNPTCGTSTTLHRPDVTLTHDFQLFHHYATNTLLLTHYTQKRHCLIKTLTRRFATFWLIPIPITTQPTRVYDQIFIDGTYLNGGCLLIAATTNASCSLALGEKRNHYCLYPPNTTNSPHHYA</sequence>
<protein>
    <submittedName>
        <fullName evidence="1">Transposase for insertion sequence element</fullName>
    </submittedName>
</protein>
<proteinExistence type="predicted"/>
<organism evidence="1 2">
    <name type="scientific">Corynebacterium matruchotii</name>
    <dbReference type="NCBI Taxonomy" id="43768"/>
    <lineage>
        <taxon>Bacteria</taxon>
        <taxon>Bacillati</taxon>
        <taxon>Actinomycetota</taxon>
        <taxon>Actinomycetes</taxon>
        <taxon>Mycobacteriales</taxon>
        <taxon>Corynebacteriaceae</taxon>
        <taxon>Corynebacterium</taxon>
    </lineage>
</organism>